<dbReference type="Pfam" id="PF13365">
    <property type="entry name" value="Trypsin_2"/>
    <property type="match status" value="1"/>
</dbReference>
<dbReference type="GO" id="GO:0004252">
    <property type="term" value="F:serine-type endopeptidase activity"/>
    <property type="evidence" value="ECO:0007669"/>
    <property type="project" value="InterPro"/>
</dbReference>
<evidence type="ECO:0000256" key="1">
    <source>
        <dbReference type="ARBA" id="ARBA00022670"/>
    </source>
</evidence>
<accession>A0A094X4W8</accession>
<keyword evidence="2" id="KW-0378">Hydrolase</keyword>
<feature type="region of interest" description="Disordered" evidence="3">
    <location>
        <begin position="278"/>
        <end position="326"/>
    </location>
</feature>
<dbReference type="InterPro" id="IPR051201">
    <property type="entry name" value="Chloro_Bact_Ser_Proteases"/>
</dbReference>
<dbReference type="SUPFAM" id="SSF50494">
    <property type="entry name" value="Trypsin-like serine proteases"/>
    <property type="match status" value="1"/>
</dbReference>
<protein>
    <submittedName>
        <fullName evidence="4">Periplasmic serine protease DO (HtrA-1)</fullName>
    </submittedName>
</protein>
<organism evidence="4 5">
    <name type="scientific">Leptospirillum ferriphilum</name>
    <dbReference type="NCBI Taxonomy" id="178606"/>
    <lineage>
        <taxon>Bacteria</taxon>
        <taxon>Pseudomonadati</taxon>
        <taxon>Nitrospirota</taxon>
        <taxon>Nitrospiria</taxon>
        <taxon>Nitrospirales</taxon>
        <taxon>Nitrospiraceae</taxon>
        <taxon>Leptospirillum</taxon>
    </lineage>
</organism>
<dbReference type="GO" id="GO:0006508">
    <property type="term" value="P:proteolysis"/>
    <property type="evidence" value="ECO:0007669"/>
    <property type="project" value="UniProtKB-KW"/>
</dbReference>
<dbReference type="Proteomes" id="UP000029452">
    <property type="component" value="Unassembled WGS sequence"/>
</dbReference>
<name>A0A094X4W8_9BACT</name>
<reference evidence="4 5" key="1">
    <citation type="submission" date="2014-06" db="EMBL/GenBank/DDBJ databases">
        <title>Draft genome sequence of iron oxidizing acidophile Leptospirillum ferriphilum DSM14647.</title>
        <authorList>
            <person name="Cardenas J.P."/>
            <person name="Lazcano M."/>
            <person name="Ossandon F.J."/>
            <person name="Corbett M."/>
            <person name="Holmes D.S."/>
            <person name="Watkin E."/>
        </authorList>
    </citation>
    <scope>NUCLEOTIDE SEQUENCE [LARGE SCALE GENOMIC DNA]</scope>
    <source>
        <strain evidence="4 5">DSM 14647</strain>
    </source>
</reference>
<dbReference type="InterPro" id="IPR001940">
    <property type="entry name" value="Peptidase_S1C"/>
</dbReference>
<dbReference type="PRINTS" id="PR00834">
    <property type="entry name" value="PROTEASES2C"/>
</dbReference>
<sequence length="326" mass="35079">MKPFPARIPAGLFLGLLLSSLLVSRPFPASGEEMSPAEVYRKDASGVVVVYALSRDGRGSMGSGVVLNRRGVVLTNAHVVMTPKGRVSTNLRIYYRPPGATGNMRRALTRGVRARLLAFDRSLDLALLKVGQVPSDICSLPLFPSRNIRPGTPVLAIGHPEQGGFWTLTSGVIGARIDHFGGVNGKDVFQTDASINRGNSGGPLLDRQGRVIGINMAMARRAPDGMTITSVNFALRSDVVLHWLKGIGQANPSFPGPADPPENPIHRSFEETLPAIHSGNGRSTVPAPQENPFSYRAKTETGQEGDSLKRMGRSMEETIHQRFSSP</sequence>
<evidence type="ECO:0000313" key="5">
    <source>
        <dbReference type="Proteomes" id="UP000029452"/>
    </source>
</evidence>
<dbReference type="EMBL" id="JPGK01000006">
    <property type="protein sequence ID" value="KGA93594.1"/>
    <property type="molecule type" value="Genomic_DNA"/>
</dbReference>
<dbReference type="AlphaFoldDB" id="A0A094X4W8"/>
<dbReference type="Gene3D" id="2.40.10.120">
    <property type="match status" value="1"/>
</dbReference>
<gene>
    <name evidence="4" type="ORF">LptCag_0207</name>
</gene>
<evidence type="ECO:0000256" key="3">
    <source>
        <dbReference type="SAM" id="MobiDB-lite"/>
    </source>
</evidence>
<dbReference type="RefSeq" id="WP_161781749.1">
    <property type="nucleotide sequence ID" value="NZ_JBPKCJ010000005.1"/>
</dbReference>
<evidence type="ECO:0000256" key="2">
    <source>
        <dbReference type="ARBA" id="ARBA00022801"/>
    </source>
</evidence>
<comment type="caution">
    <text evidence="4">The sequence shown here is derived from an EMBL/GenBank/DDBJ whole genome shotgun (WGS) entry which is preliminary data.</text>
</comment>
<dbReference type="PANTHER" id="PTHR43343:SF3">
    <property type="entry name" value="PROTEASE DO-LIKE 8, CHLOROPLASTIC"/>
    <property type="match status" value="1"/>
</dbReference>
<evidence type="ECO:0000313" key="4">
    <source>
        <dbReference type="EMBL" id="KGA93594.1"/>
    </source>
</evidence>
<proteinExistence type="predicted"/>
<keyword evidence="1 4" id="KW-0645">Protease</keyword>
<feature type="compositionally biased region" description="Basic and acidic residues" evidence="3">
    <location>
        <begin position="297"/>
        <end position="320"/>
    </location>
</feature>
<dbReference type="InterPro" id="IPR009003">
    <property type="entry name" value="Peptidase_S1_PA"/>
</dbReference>
<dbReference type="PANTHER" id="PTHR43343">
    <property type="entry name" value="PEPTIDASE S12"/>
    <property type="match status" value="1"/>
</dbReference>
<dbReference type="PATRIC" id="fig|178606.4.peg.1805"/>